<dbReference type="AlphaFoldDB" id="A0A0V0H8E1"/>
<protein>
    <submittedName>
        <fullName evidence="1">Putative ovule protein</fullName>
    </submittedName>
</protein>
<evidence type="ECO:0000313" key="1">
    <source>
        <dbReference type="EMBL" id="JAP16451.1"/>
    </source>
</evidence>
<reference evidence="1" key="1">
    <citation type="submission" date="2015-12" db="EMBL/GenBank/DDBJ databases">
        <title>Gene expression during late stages of embryo sac development: a critical building block for successful pollen-pistil interactions.</title>
        <authorList>
            <person name="Liu Y."/>
            <person name="Joly V."/>
            <person name="Sabar M."/>
            <person name="Matton D.P."/>
        </authorList>
    </citation>
    <scope>NUCLEOTIDE SEQUENCE</scope>
</reference>
<dbReference type="EMBL" id="GEDG01023813">
    <property type="protein sequence ID" value="JAP16451.1"/>
    <property type="molecule type" value="Transcribed_RNA"/>
</dbReference>
<sequence length="68" mass="8010">MLIFAFTPLFSNRANSSIFLCVAHGSCTQSNRSFFLKKYYEDLRIELGYRHVYLNHFFTLISTSTPFF</sequence>
<proteinExistence type="predicted"/>
<accession>A0A0V0H8E1</accession>
<name>A0A0V0H8E1_SOLCH</name>
<organism evidence="1">
    <name type="scientific">Solanum chacoense</name>
    <name type="common">Chaco potato</name>
    <dbReference type="NCBI Taxonomy" id="4108"/>
    <lineage>
        <taxon>Eukaryota</taxon>
        <taxon>Viridiplantae</taxon>
        <taxon>Streptophyta</taxon>
        <taxon>Embryophyta</taxon>
        <taxon>Tracheophyta</taxon>
        <taxon>Spermatophyta</taxon>
        <taxon>Magnoliopsida</taxon>
        <taxon>eudicotyledons</taxon>
        <taxon>Gunneridae</taxon>
        <taxon>Pentapetalae</taxon>
        <taxon>asterids</taxon>
        <taxon>lamiids</taxon>
        <taxon>Solanales</taxon>
        <taxon>Solanaceae</taxon>
        <taxon>Solanoideae</taxon>
        <taxon>Solaneae</taxon>
        <taxon>Solanum</taxon>
    </lineage>
</organism>